<evidence type="ECO:0000313" key="3">
    <source>
        <dbReference type="Proteomes" id="UP000756921"/>
    </source>
</evidence>
<dbReference type="EMBL" id="WJXW01000005">
    <property type="protein sequence ID" value="KAF9735990.1"/>
    <property type="molecule type" value="Genomic_DNA"/>
</dbReference>
<evidence type="ECO:0000256" key="1">
    <source>
        <dbReference type="SAM" id="MobiDB-lite"/>
    </source>
</evidence>
<evidence type="ECO:0000313" key="2">
    <source>
        <dbReference type="EMBL" id="KAF9735990.1"/>
    </source>
</evidence>
<feature type="region of interest" description="Disordered" evidence="1">
    <location>
        <begin position="71"/>
        <end position="91"/>
    </location>
</feature>
<gene>
    <name evidence="2" type="ORF">PMIN01_05905</name>
</gene>
<feature type="compositionally biased region" description="Low complexity" evidence="1">
    <location>
        <begin position="147"/>
        <end position="168"/>
    </location>
</feature>
<accession>A0A9P6GJ92</accession>
<sequence>MGYMNTATRTMVDGCGEGCVCSLTKRGPCGAVRARRVRGGQTARGAASRACGAIETLWSAEQAAGPRLESLGVVSSSSSRSRRDDWEGSRKHKAQACMSALIGARPGRCEDPHTAARHTLAVGDGQLTPLRSPPESTLPQSPESTLPPESRVQSSESRVQSPRSPAQPRARRLGSLWPMLLAAACCTIPACFTLPLLPPNNSLSVAPDAQETWGMPWSLPVPARILHYSTSRLPGILHEASGPVPAIPTPPP</sequence>
<dbReference type="Proteomes" id="UP000756921">
    <property type="component" value="Unassembled WGS sequence"/>
</dbReference>
<feature type="region of interest" description="Disordered" evidence="1">
    <location>
        <begin position="122"/>
        <end position="170"/>
    </location>
</feature>
<keyword evidence="3" id="KW-1185">Reference proteome</keyword>
<organism evidence="2 3">
    <name type="scientific">Paraphaeosphaeria minitans</name>
    <dbReference type="NCBI Taxonomy" id="565426"/>
    <lineage>
        <taxon>Eukaryota</taxon>
        <taxon>Fungi</taxon>
        <taxon>Dikarya</taxon>
        <taxon>Ascomycota</taxon>
        <taxon>Pezizomycotina</taxon>
        <taxon>Dothideomycetes</taxon>
        <taxon>Pleosporomycetidae</taxon>
        <taxon>Pleosporales</taxon>
        <taxon>Massarineae</taxon>
        <taxon>Didymosphaeriaceae</taxon>
        <taxon>Paraphaeosphaeria</taxon>
    </lineage>
</organism>
<feature type="compositionally biased region" description="Polar residues" evidence="1">
    <location>
        <begin position="134"/>
        <end position="144"/>
    </location>
</feature>
<protein>
    <submittedName>
        <fullName evidence="2">Uncharacterized protein</fullName>
    </submittedName>
</protein>
<proteinExistence type="predicted"/>
<reference evidence="2" key="1">
    <citation type="journal article" date="2020" name="Mol. Plant Microbe Interact.">
        <title>Genome Sequence of the Biocontrol Agent Coniothyrium minitans strain Conio (IMI 134523).</title>
        <authorList>
            <person name="Patel D."/>
            <person name="Shittu T.A."/>
            <person name="Baroncelli R."/>
            <person name="Muthumeenakshi S."/>
            <person name="Osborne T.H."/>
            <person name="Janganan T.K."/>
            <person name="Sreenivasaprasad S."/>
        </authorList>
    </citation>
    <scope>NUCLEOTIDE SEQUENCE</scope>
    <source>
        <strain evidence="2">Conio</strain>
    </source>
</reference>
<comment type="caution">
    <text evidence="2">The sequence shown here is derived from an EMBL/GenBank/DDBJ whole genome shotgun (WGS) entry which is preliminary data.</text>
</comment>
<dbReference type="AlphaFoldDB" id="A0A9P6GJ92"/>
<name>A0A9P6GJ92_9PLEO</name>